<dbReference type="PROSITE" id="PS51257">
    <property type="entry name" value="PROKAR_LIPOPROTEIN"/>
    <property type="match status" value="1"/>
</dbReference>
<organism evidence="3 4">
    <name type="scientific">Echinicola pacifica</name>
    <dbReference type="NCBI Taxonomy" id="346377"/>
    <lineage>
        <taxon>Bacteria</taxon>
        <taxon>Pseudomonadati</taxon>
        <taxon>Bacteroidota</taxon>
        <taxon>Cytophagia</taxon>
        <taxon>Cytophagales</taxon>
        <taxon>Cyclobacteriaceae</taxon>
        <taxon>Echinicola</taxon>
    </lineage>
</organism>
<reference evidence="3" key="2">
    <citation type="submission" date="2020-09" db="EMBL/GenBank/DDBJ databases">
        <authorList>
            <person name="Sun Q."/>
            <person name="Kim S."/>
        </authorList>
    </citation>
    <scope>NUCLEOTIDE SEQUENCE</scope>
    <source>
        <strain evidence="3">KCTC 12368</strain>
    </source>
</reference>
<keyword evidence="1" id="KW-0560">Oxidoreductase</keyword>
<dbReference type="InterPro" id="IPR036812">
    <property type="entry name" value="NAD(P)_OxRdtase_dom_sf"/>
</dbReference>
<dbReference type="EMBL" id="BMWX01000001">
    <property type="protein sequence ID" value="GGZ14677.1"/>
    <property type="molecule type" value="Genomic_DNA"/>
</dbReference>
<gene>
    <name evidence="3" type="ORF">GCM10007049_03240</name>
</gene>
<dbReference type="CDD" id="cd19081">
    <property type="entry name" value="AKR_AKR9C1"/>
    <property type="match status" value="1"/>
</dbReference>
<sequence length="315" mass="34657">MDKKKLGNTNLTTAPIVFGCNVFGWTLDENESFRMLDELVGMGLNTLDTADVYSSWVPGNKGGESETIIGKWLKQSGNRDKVNIITKVGSDMGQGHKDIGRKYIAEAVEASLRRLQIDHIDLYLTHWDDERTPVEETLGAYAELIKAGKVGAIGASNLSPERLQESLDASKKEGLPKYEVFQPEYNLLEREGYESGLAEICTKENLGVISYFSLASGFLTGKYRTKDDFDKSVRGGGMNKYLDERGLKILKSLDELAAKHSVSQAAIALGWLINSDLVTAPIASATKSSHLKAFREAISLRLETEDVELLDKASS</sequence>
<evidence type="ECO:0000313" key="4">
    <source>
        <dbReference type="Proteomes" id="UP000619457"/>
    </source>
</evidence>
<dbReference type="InterPro" id="IPR023210">
    <property type="entry name" value="NADP_OxRdtase_dom"/>
</dbReference>
<dbReference type="PANTHER" id="PTHR43364:SF6">
    <property type="entry name" value="OXIDOREDUCTASE-RELATED"/>
    <property type="match status" value="1"/>
</dbReference>
<dbReference type="Proteomes" id="UP000619457">
    <property type="component" value="Unassembled WGS sequence"/>
</dbReference>
<dbReference type="InterPro" id="IPR050523">
    <property type="entry name" value="AKR_Detox_Biosynth"/>
</dbReference>
<dbReference type="PANTHER" id="PTHR43364">
    <property type="entry name" value="NADH-SPECIFIC METHYLGLYOXAL REDUCTASE-RELATED"/>
    <property type="match status" value="1"/>
</dbReference>
<accession>A0A918PKX5</accession>
<dbReference type="InterPro" id="IPR020471">
    <property type="entry name" value="AKR"/>
</dbReference>
<dbReference type="SUPFAM" id="SSF51430">
    <property type="entry name" value="NAD(P)-linked oxidoreductase"/>
    <property type="match status" value="1"/>
</dbReference>
<reference evidence="3" key="1">
    <citation type="journal article" date="2014" name="Int. J. Syst. Evol. Microbiol.">
        <title>Complete genome sequence of Corynebacterium casei LMG S-19264T (=DSM 44701T), isolated from a smear-ripened cheese.</title>
        <authorList>
            <consortium name="US DOE Joint Genome Institute (JGI-PGF)"/>
            <person name="Walter F."/>
            <person name="Albersmeier A."/>
            <person name="Kalinowski J."/>
            <person name="Ruckert C."/>
        </authorList>
    </citation>
    <scope>NUCLEOTIDE SEQUENCE</scope>
    <source>
        <strain evidence="3">KCTC 12368</strain>
    </source>
</reference>
<proteinExistence type="predicted"/>
<dbReference type="PRINTS" id="PR00069">
    <property type="entry name" value="ALDKETRDTASE"/>
</dbReference>
<dbReference type="GO" id="GO:0016491">
    <property type="term" value="F:oxidoreductase activity"/>
    <property type="evidence" value="ECO:0007669"/>
    <property type="project" value="UniProtKB-KW"/>
</dbReference>
<dbReference type="GO" id="GO:0005829">
    <property type="term" value="C:cytosol"/>
    <property type="evidence" value="ECO:0007669"/>
    <property type="project" value="TreeGrafter"/>
</dbReference>
<dbReference type="FunFam" id="3.20.20.100:FF:000004">
    <property type="entry name" value="Oxidoreductase, aldo/keto reductase"/>
    <property type="match status" value="1"/>
</dbReference>
<keyword evidence="4" id="KW-1185">Reference proteome</keyword>
<comment type="caution">
    <text evidence="3">The sequence shown here is derived from an EMBL/GenBank/DDBJ whole genome shotgun (WGS) entry which is preliminary data.</text>
</comment>
<protein>
    <submittedName>
        <fullName evidence="3">NADP-dependent aryl-alcohol dehydrogenase</fullName>
    </submittedName>
</protein>
<dbReference type="AlphaFoldDB" id="A0A918PKX5"/>
<evidence type="ECO:0000259" key="2">
    <source>
        <dbReference type="Pfam" id="PF00248"/>
    </source>
</evidence>
<dbReference type="Gene3D" id="3.20.20.100">
    <property type="entry name" value="NADP-dependent oxidoreductase domain"/>
    <property type="match status" value="1"/>
</dbReference>
<dbReference type="RefSeq" id="WP_018474439.1">
    <property type="nucleotide sequence ID" value="NZ_BMWX01000001.1"/>
</dbReference>
<dbReference type="Pfam" id="PF00248">
    <property type="entry name" value="Aldo_ket_red"/>
    <property type="match status" value="1"/>
</dbReference>
<evidence type="ECO:0000313" key="3">
    <source>
        <dbReference type="EMBL" id="GGZ14677.1"/>
    </source>
</evidence>
<feature type="domain" description="NADP-dependent oxidoreductase" evidence="2">
    <location>
        <begin position="15"/>
        <end position="313"/>
    </location>
</feature>
<name>A0A918PKX5_9BACT</name>
<evidence type="ECO:0000256" key="1">
    <source>
        <dbReference type="ARBA" id="ARBA00023002"/>
    </source>
</evidence>